<accession>A0A1I5LVZ8</accession>
<dbReference type="SUPFAM" id="SSF53474">
    <property type="entry name" value="alpha/beta-Hydrolases"/>
    <property type="match status" value="1"/>
</dbReference>
<dbReference type="PANTHER" id="PTHR40111:SF1">
    <property type="entry name" value="CEPHALOSPORIN-C DEACETYLASE"/>
    <property type="match status" value="1"/>
</dbReference>
<evidence type="ECO:0000313" key="6">
    <source>
        <dbReference type="Proteomes" id="UP000242243"/>
    </source>
</evidence>
<dbReference type="EMBL" id="BJWI01000003">
    <property type="protein sequence ID" value="GEM00905.1"/>
    <property type="molecule type" value="Genomic_DNA"/>
</dbReference>
<gene>
    <name evidence="4" type="primary">axe1</name>
    <name evidence="4" type="ORF">HHA03_04370</name>
    <name evidence="5" type="ORF">SAMN05421839_10318</name>
</gene>
<evidence type="ECO:0000313" key="4">
    <source>
        <dbReference type="EMBL" id="GEM00905.1"/>
    </source>
</evidence>
<organism evidence="5 6">
    <name type="scientific">Halolactibacillus halophilus</name>
    <dbReference type="NCBI Taxonomy" id="306540"/>
    <lineage>
        <taxon>Bacteria</taxon>
        <taxon>Bacillati</taxon>
        <taxon>Bacillota</taxon>
        <taxon>Bacilli</taxon>
        <taxon>Bacillales</taxon>
        <taxon>Bacillaceae</taxon>
        <taxon>Halolactibacillus</taxon>
    </lineage>
</organism>
<dbReference type="RefSeq" id="WP_089829973.1">
    <property type="nucleotide sequence ID" value="NZ_BJWI01000003.1"/>
</dbReference>
<dbReference type="InterPro" id="IPR039069">
    <property type="entry name" value="CE7"/>
</dbReference>
<dbReference type="EMBL" id="FOXC01000003">
    <property type="protein sequence ID" value="SFP01499.1"/>
    <property type="molecule type" value="Genomic_DNA"/>
</dbReference>
<protein>
    <submittedName>
        <fullName evidence="4">Acetylxylan esterase</fullName>
    </submittedName>
    <submittedName>
        <fullName evidence="5">Cephalosporin-C deacetylase</fullName>
    </submittedName>
</protein>
<evidence type="ECO:0000259" key="3">
    <source>
        <dbReference type="Pfam" id="PF05448"/>
    </source>
</evidence>
<dbReference type="OrthoDB" id="9770528at2"/>
<evidence type="ECO:0000313" key="7">
    <source>
        <dbReference type="Proteomes" id="UP000321547"/>
    </source>
</evidence>
<feature type="active site" description="Charge relay system" evidence="1">
    <location>
        <position position="271"/>
    </location>
</feature>
<dbReference type="PANTHER" id="PTHR40111">
    <property type="entry name" value="CEPHALOSPORIN-C DEACETYLASE"/>
    <property type="match status" value="1"/>
</dbReference>
<dbReference type="Proteomes" id="UP000242243">
    <property type="component" value="Unassembled WGS sequence"/>
</dbReference>
<feature type="active site" description="Charge relay system" evidence="1">
    <location>
        <position position="300"/>
    </location>
</feature>
<feature type="active site" description="Nucleophile" evidence="1">
    <location>
        <position position="181"/>
    </location>
</feature>
<dbReference type="STRING" id="306540.SAMN05421839_10318"/>
<reference evidence="4 7" key="2">
    <citation type="submission" date="2019-07" db="EMBL/GenBank/DDBJ databases">
        <title>Whole genome shotgun sequence of Halolactibacillus halophilus NBRC 100868.</title>
        <authorList>
            <person name="Hosoyama A."/>
            <person name="Uohara A."/>
            <person name="Ohji S."/>
            <person name="Ichikawa N."/>
        </authorList>
    </citation>
    <scope>NUCLEOTIDE SEQUENCE [LARGE SCALE GENOMIC DNA]</scope>
    <source>
        <strain evidence="4 7">NBRC 100868</strain>
    </source>
</reference>
<dbReference type="Pfam" id="PF05448">
    <property type="entry name" value="AXE1"/>
    <property type="match status" value="1"/>
</dbReference>
<name>A0A1I5LVZ8_9BACI</name>
<feature type="domain" description="Acetyl xylan esterase" evidence="3">
    <location>
        <begin position="3"/>
        <end position="314"/>
    </location>
</feature>
<dbReference type="GO" id="GO:0005976">
    <property type="term" value="P:polysaccharide metabolic process"/>
    <property type="evidence" value="ECO:0007669"/>
    <property type="project" value="TreeGrafter"/>
</dbReference>
<dbReference type="Gene3D" id="3.40.50.1820">
    <property type="entry name" value="alpha/beta hydrolase"/>
    <property type="match status" value="1"/>
</dbReference>
<feature type="binding site" evidence="2">
    <location>
        <position position="89"/>
    </location>
    <ligand>
        <name>substrate</name>
    </ligand>
</feature>
<sequence>MHLDLPIEELKRYQGINPKPSDFDQYWSEALAELNALSLDYEVVEADFRVEGMTLYHLTFTGIGGMKVHTKWAKPHQPTGQAVVMFHGYGVDSGDWLDKVAYAKEGIHVFAMDCRGQGGLSEDTIVTIGPTVRGHIIRGLKDKDPKNLYYRAVFLDTAQLIKIMQSMKDIDPNRIGSYGQSQGGALALAVASLVPEIKKTYSVYPFLSDYKRAWEMDVTNSAYEELSFYFRNVDPLHQFEEETFLKLGYIDLRHLAPRIQSDVIMVTGMRDNVCPPSTQFAVFNHLITKKTHRLYPEHGHEHIPHHADEAFQFFKLL</sequence>
<evidence type="ECO:0000256" key="1">
    <source>
        <dbReference type="PIRSR" id="PIRSR639069-1"/>
    </source>
</evidence>
<reference evidence="5 6" key="1">
    <citation type="submission" date="2016-10" db="EMBL/GenBank/DDBJ databases">
        <authorList>
            <person name="de Groot N.N."/>
        </authorList>
    </citation>
    <scope>NUCLEOTIDE SEQUENCE [LARGE SCALE GENOMIC DNA]</scope>
    <source>
        <strain evidence="5 6">DSM 17073</strain>
    </source>
</reference>
<dbReference type="GO" id="GO:0052689">
    <property type="term" value="F:carboxylic ester hydrolase activity"/>
    <property type="evidence" value="ECO:0007669"/>
    <property type="project" value="TreeGrafter"/>
</dbReference>
<dbReference type="InterPro" id="IPR029058">
    <property type="entry name" value="AB_hydrolase_fold"/>
</dbReference>
<dbReference type="AlphaFoldDB" id="A0A1I5LVZ8"/>
<proteinExistence type="predicted"/>
<evidence type="ECO:0000256" key="2">
    <source>
        <dbReference type="PIRSR" id="PIRSR639069-2"/>
    </source>
</evidence>
<evidence type="ECO:0000313" key="5">
    <source>
        <dbReference type="EMBL" id="SFP01499.1"/>
    </source>
</evidence>
<dbReference type="Proteomes" id="UP000321547">
    <property type="component" value="Unassembled WGS sequence"/>
</dbReference>
<dbReference type="InterPro" id="IPR008391">
    <property type="entry name" value="AXE1_dom"/>
</dbReference>
<keyword evidence="7" id="KW-1185">Reference proteome</keyword>